<name>A0A267MJP4_9FIRM</name>
<dbReference type="Proteomes" id="UP000216024">
    <property type="component" value="Unassembled WGS sequence"/>
</dbReference>
<feature type="transmembrane region" description="Helical" evidence="1">
    <location>
        <begin position="5"/>
        <end position="22"/>
    </location>
</feature>
<evidence type="ECO:0000313" key="3">
    <source>
        <dbReference type="Proteomes" id="UP000216024"/>
    </source>
</evidence>
<dbReference type="RefSeq" id="WP_095134069.1">
    <property type="nucleotide sequence ID" value="NZ_NIBG01000010.1"/>
</dbReference>
<keyword evidence="1" id="KW-0472">Membrane</keyword>
<keyword evidence="1" id="KW-0812">Transmembrane</keyword>
<feature type="transmembrane region" description="Helical" evidence="1">
    <location>
        <begin position="28"/>
        <end position="45"/>
    </location>
</feature>
<evidence type="ECO:0000313" key="2">
    <source>
        <dbReference type="EMBL" id="PAB59003.1"/>
    </source>
</evidence>
<gene>
    <name evidence="2" type="ORF">CCE28_12535</name>
</gene>
<protein>
    <submittedName>
        <fullName evidence="2">Uncharacterized protein</fullName>
    </submittedName>
</protein>
<evidence type="ECO:0000256" key="1">
    <source>
        <dbReference type="SAM" id="Phobius"/>
    </source>
</evidence>
<keyword evidence="3" id="KW-1185">Reference proteome</keyword>
<accession>A0A267MJP4</accession>
<dbReference type="AlphaFoldDB" id="A0A267MJP4"/>
<comment type="caution">
    <text evidence="2">The sequence shown here is derived from an EMBL/GenBank/DDBJ whole genome shotgun (WGS) entry which is preliminary data.</text>
</comment>
<sequence length="63" mass="7254">MKIFVNLLTLILLPIILVSLIMDGVDAYKISAMIVLILYVIFVENKYDRIALSFKGIIDKIRR</sequence>
<dbReference type="EMBL" id="NIBG01000010">
    <property type="protein sequence ID" value="PAB59003.1"/>
    <property type="molecule type" value="Genomic_DNA"/>
</dbReference>
<proteinExistence type="predicted"/>
<keyword evidence="1" id="KW-1133">Transmembrane helix</keyword>
<organism evidence="2 3">
    <name type="scientific">Anaeromicrobium sediminis</name>
    <dbReference type="NCBI Taxonomy" id="1478221"/>
    <lineage>
        <taxon>Bacteria</taxon>
        <taxon>Bacillati</taxon>
        <taxon>Bacillota</taxon>
        <taxon>Clostridia</taxon>
        <taxon>Peptostreptococcales</taxon>
        <taxon>Thermotaleaceae</taxon>
        <taxon>Anaeromicrobium</taxon>
    </lineage>
</organism>
<reference evidence="2 3" key="1">
    <citation type="submission" date="2017-06" db="EMBL/GenBank/DDBJ databases">
        <title>Draft genome sequence of anaerobic fermentative bacterium Anaeromicrobium sediminis DY2726D isolated from West Pacific Ocean sediments.</title>
        <authorList>
            <person name="Zeng X."/>
        </authorList>
    </citation>
    <scope>NUCLEOTIDE SEQUENCE [LARGE SCALE GENOMIC DNA]</scope>
    <source>
        <strain evidence="2 3">DY2726D</strain>
    </source>
</reference>